<evidence type="ECO:0000313" key="1">
    <source>
        <dbReference type="EMBL" id="MBG6122896.1"/>
    </source>
</evidence>
<evidence type="ECO:0000313" key="2">
    <source>
        <dbReference type="Proteomes" id="UP000658613"/>
    </source>
</evidence>
<evidence type="ECO:0008006" key="3">
    <source>
        <dbReference type="Google" id="ProtNLM"/>
    </source>
</evidence>
<protein>
    <recommendedName>
        <fullName evidence="3">VWFA domain-containing protein</fullName>
    </recommendedName>
</protein>
<gene>
    <name evidence="1" type="ORF">IW254_001865</name>
</gene>
<proteinExistence type="predicted"/>
<dbReference type="EMBL" id="JADOUE010000001">
    <property type="protein sequence ID" value="MBG6122896.1"/>
    <property type="molecule type" value="Genomic_DNA"/>
</dbReference>
<keyword evidence="2" id="KW-1185">Reference proteome</keyword>
<dbReference type="Gene3D" id="3.40.50.410">
    <property type="entry name" value="von Willebrand factor, type A domain"/>
    <property type="match status" value="1"/>
</dbReference>
<organism evidence="1 2">
    <name type="scientific">Corynebacterium aquatimens</name>
    <dbReference type="NCBI Taxonomy" id="1190508"/>
    <lineage>
        <taxon>Bacteria</taxon>
        <taxon>Bacillati</taxon>
        <taxon>Actinomycetota</taxon>
        <taxon>Actinomycetes</taxon>
        <taxon>Mycobacteriales</taxon>
        <taxon>Corynebacteriaceae</taxon>
        <taxon>Corynebacterium</taxon>
    </lineage>
</organism>
<name>A0A931GWP8_9CORY</name>
<dbReference type="AlphaFoldDB" id="A0A931GWP8"/>
<comment type="caution">
    <text evidence="1">The sequence shown here is derived from an EMBL/GenBank/DDBJ whole genome shotgun (WGS) entry which is preliminary data.</text>
</comment>
<dbReference type="SUPFAM" id="SSF53300">
    <property type="entry name" value="vWA-like"/>
    <property type="match status" value="1"/>
</dbReference>
<sequence length="311" mass="33664">MAFLEQGNSKVLRGSEFRLELDISVTPSVPITTELTGAGQTVERGTTVFARGLSGEGALTIRPAQGGSFGDEVYVAVTLVAHPQTGAPESVELPRYRISGMPDFTPVSFRLTGEGLEVAAGTVEKLADAEEQVYVDIRRDIEAHGEMPQDTQPLSVLIYVDQSSSMGYPVLEGKLKDAATFLAQVLSQSRIALTVTGSSADARFVSVRDSKETAEEIQSLTAKKEIGWPNPLSAALNRYDKAVVITDGVPAEADDDRVFLFNLRRAIFNEEFNGMELTDAFQQAIHNKDQAKLSRMANFLTEELFGLGAGE</sequence>
<dbReference type="RefSeq" id="WP_196825212.1">
    <property type="nucleotide sequence ID" value="NZ_CP046980.1"/>
</dbReference>
<accession>A0A931GWP8</accession>
<dbReference type="InterPro" id="IPR036465">
    <property type="entry name" value="vWFA_dom_sf"/>
</dbReference>
<dbReference type="Proteomes" id="UP000658613">
    <property type="component" value="Unassembled WGS sequence"/>
</dbReference>
<reference evidence="1" key="1">
    <citation type="submission" date="2020-11" db="EMBL/GenBank/DDBJ databases">
        <title>Sequencing the genomes of 1000 actinobacteria strains.</title>
        <authorList>
            <person name="Klenk H.-P."/>
        </authorList>
    </citation>
    <scope>NUCLEOTIDE SEQUENCE</scope>
    <source>
        <strain evidence="1">DSM 45632</strain>
    </source>
</reference>